<proteinExistence type="predicted"/>
<accession>A0A392SUR1</accession>
<dbReference type="AlphaFoldDB" id="A0A392SUR1"/>
<reference evidence="1 2" key="1">
    <citation type="journal article" date="2018" name="Front. Plant Sci.">
        <title>Red Clover (Trifolium pratense) and Zigzag Clover (T. medium) - A Picture of Genomic Similarities and Differences.</title>
        <authorList>
            <person name="Dluhosova J."/>
            <person name="Istvanek J."/>
            <person name="Nedelnik J."/>
            <person name="Repkova J."/>
        </authorList>
    </citation>
    <scope>NUCLEOTIDE SEQUENCE [LARGE SCALE GENOMIC DNA]</scope>
    <source>
        <strain evidence="2">cv. 10/8</strain>
        <tissue evidence="1">Leaf</tissue>
    </source>
</reference>
<organism evidence="1 2">
    <name type="scientific">Trifolium medium</name>
    <dbReference type="NCBI Taxonomy" id="97028"/>
    <lineage>
        <taxon>Eukaryota</taxon>
        <taxon>Viridiplantae</taxon>
        <taxon>Streptophyta</taxon>
        <taxon>Embryophyta</taxon>
        <taxon>Tracheophyta</taxon>
        <taxon>Spermatophyta</taxon>
        <taxon>Magnoliopsida</taxon>
        <taxon>eudicotyledons</taxon>
        <taxon>Gunneridae</taxon>
        <taxon>Pentapetalae</taxon>
        <taxon>rosids</taxon>
        <taxon>fabids</taxon>
        <taxon>Fabales</taxon>
        <taxon>Fabaceae</taxon>
        <taxon>Papilionoideae</taxon>
        <taxon>50 kb inversion clade</taxon>
        <taxon>NPAAA clade</taxon>
        <taxon>Hologalegina</taxon>
        <taxon>IRL clade</taxon>
        <taxon>Trifolieae</taxon>
        <taxon>Trifolium</taxon>
    </lineage>
</organism>
<protein>
    <submittedName>
        <fullName evidence="1">Uncharacterized protein</fullName>
    </submittedName>
</protein>
<dbReference type="Proteomes" id="UP000265520">
    <property type="component" value="Unassembled WGS sequence"/>
</dbReference>
<evidence type="ECO:0000313" key="2">
    <source>
        <dbReference type="Proteomes" id="UP000265520"/>
    </source>
</evidence>
<dbReference type="EMBL" id="LXQA010440018">
    <property type="protein sequence ID" value="MCI51964.1"/>
    <property type="molecule type" value="Genomic_DNA"/>
</dbReference>
<comment type="caution">
    <text evidence="1">The sequence shown here is derived from an EMBL/GenBank/DDBJ whole genome shotgun (WGS) entry which is preliminary data.</text>
</comment>
<sequence length="82" mass="8972">DQISMAQFAYSYPTVGPKGAGGVTRFSSISEPEDVLHPSKVQGRNKIPKKQRHKSIPKRHLIGAPNCFKVLEAAKEGNSKAR</sequence>
<feature type="non-terminal residue" evidence="1">
    <location>
        <position position="82"/>
    </location>
</feature>
<feature type="non-terminal residue" evidence="1">
    <location>
        <position position="1"/>
    </location>
</feature>
<keyword evidence="2" id="KW-1185">Reference proteome</keyword>
<evidence type="ECO:0000313" key="1">
    <source>
        <dbReference type="EMBL" id="MCI51964.1"/>
    </source>
</evidence>
<name>A0A392SUR1_9FABA</name>